<dbReference type="Proteomes" id="UP001476583">
    <property type="component" value="Chromosome"/>
</dbReference>
<accession>A0ABZ2RMV9</accession>
<reference evidence="2 3" key="1">
    <citation type="submission" date="2024-03" db="EMBL/GenBank/DDBJ databases">
        <title>Complete genome of BD2.</title>
        <authorList>
            <person name="Cao G."/>
        </authorList>
    </citation>
    <scope>NUCLEOTIDE SEQUENCE [LARGE SCALE GENOMIC DNA]</scope>
    <source>
        <strain evidence="2 3">BD2</strain>
    </source>
</reference>
<evidence type="ECO:0000313" key="2">
    <source>
        <dbReference type="EMBL" id="WXL27453.1"/>
    </source>
</evidence>
<dbReference type="SUPFAM" id="SSF52096">
    <property type="entry name" value="ClpP/crotonase"/>
    <property type="match status" value="1"/>
</dbReference>
<dbReference type="EMBL" id="CP148074">
    <property type="protein sequence ID" value="WXL27453.1"/>
    <property type="molecule type" value="Genomic_DNA"/>
</dbReference>
<dbReference type="InterPro" id="IPR029045">
    <property type="entry name" value="ClpP/crotonase-like_dom_sf"/>
</dbReference>
<evidence type="ECO:0000313" key="3">
    <source>
        <dbReference type="Proteomes" id="UP001476583"/>
    </source>
</evidence>
<evidence type="ECO:0000256" key="1">
    <source>
        <dbReference type="SAM" id="SignalP"/>
    </source>
</evidence>
<feature type="chain" id="PRO_5045349175" description="Periplasmic protein-like protein" evidence="1">
    <location>
        <begin position="24"/>
        <end position="201"/>
    </location>
</feature>
<evidence type="ECO:0008006" key="4">
    <source>
        <dbReference type="Google" id="ProtNLM"/>
    </source>
</evidence>
<keyword evidence="3" id="KW-1185">Reference proteome</keyword>
<protein>
    <recommendedName>
        <fullName evidence="4">Periplasmic protein-like protein</fullName>
    </recommendedName>
</protein>
<sequence length="201" mass="21982">MRPLLIQLLLTLGLALSSGAALAKVDVQAGMHKTLGMMLVVKISEDIVPGDYEALLRGIRQHPGKYQKKIAMLDSIGGNVTEAMKLGRLLRETGFETLVPSTGVCQGSCVYVLVAGVKKSVRGHVGLHKPYYAGSDSIHSVSRSNDPRYSATTYFREMGMPMGLLELMLSTQPNRMRVLTRDELVRYKLTPETLPAVKPKA</sequence>
<name>A0ABZ2RMV9_ECTME</name>
<feature type="signal peptide" evidence="1">
    <location>
        <begin position="1"/>
        <end position="23"/>
    </location>
</feature>
<organism evidence="2 3">
    <name type="scientific">Ectopseudomonas mendocina</name>
    <name type="common">Pseudomonas mendocina</name>
    <dbReference type="NCBI Taxonomy" id="300"/>
    <lineage>
        <taxon>Bacteria</taxon>
        <taxon>Pseudomonadati</taxon>
        <taxon>Pseudomonadota</taxon>
        <taxon>Gammaproteobacteria</taxon>
        <taxon>Pseudomonadales</taxon>
        <taxon>Pseudomonadaceae</taxon>
        <taxon>Ectopseudomonas</taxon>
    </lineage>
</organism>
<proteinExistence type="predicted"/>
<gene>
    <name evidence="2" type="ORF">WG219_08365</name>
</gene>
<keyword evidence="1" id="KW-0732">Signal</keyword>